<feature type="region of interest" description="Disordered" evidence="3">
    <location>
        <begin position="248"/>
        <end position="317"/>
    </location>
</feature>
<evidence type="ECO:0000256" key="1">
    <source>
        <dbReference type="ARBA" id="ARBA00023125"/>
    </source>
</evidence>
<dbReference type="Proteomes" id="UP001205906">
    <property type="component" value="Unassembled WGS sequence"/>
</dbReference>
<dbReference type="PANTHER" id="PTHR41251:SF1">
    <property type="entry name" value="NON-HOMOLOGOUS END JOINING PROTEIN KU"/>
    <property type="match status" value="1"/>
</dbReference>
<comment type="subunit">
    <text evidence="2">Homodimer. Interacts with LigD.</text>
</comment>
<name>A0ABT1C622_9HYPH</name>
<dbReference type="SMART" id="SM00559">
    <property type="entry name" value="Ku78"/>
    <property type="match status" value="1"/>
</dbReference>
<reference evidence="5 6" key="1">
    <citation type="submission" date="2022-06" db="EMBL/GenBank/DDBJ databases">
        <title>Mesorhizobium sp. strain RP14 Genome sequencing and assembly.</title>
        <authorList>
            <person name="Kim I."/>
        </authorList>
    </citation>
    <scope>NUCLEOTIDE SEQUENCE [LARGE SCALE GENOMIC DNA]</scope>
    <source>
        <strain evidence="6">RP14(2022)</strain>
    </source>
</reference>
<evidence type="ECO:0000313" key="5">
    <source>
        <dbReference type="EMBL" id="MCO6050269.1"/>
    </source>
</evidence>
<evidence type="ECO:0000256" key="3">
    <source>
        <dbReference type="SAM" id="MobiDB-lite"/>
    </source>
</evidence>
<feature type="domain" description="Ku" evidence="4">
    <location>
        <begin position="45"/>
        <end position="175"/>
    </location>
</feature>
<keyword evidence="6" id="KW-1185">Reference proteome</keyword>
<dbReference type="Pfam" id="PF02735">
    <property type="entry name" value="Ku"/>
    <property type="match status" value="1"/>
</dbReference>
<dbReference type="PANTHER" id="PTHR41251">
    <property type="entry name" value="NON-HOMOLOGOUS END JOINING PROTEIN KU"/>
    <property type="match status" value="1"/>
</dbReference>
<dbReference type="HAMAP" id="MF_01875">
    <property type="entry name" value="Prokaryotic_Ku"/>
    <property type="match status" value="1"/>
</dbReference>
<keyword evidence="2" id="KW-0234">DNA repair</keyword>
<comment type="similarity">
    <text evidence="2">Belongs to the prokaryotic Ku family.</text>
</comment>
<dbReference type="PIRSF" id="PIRSF006493">
    <property type="entry name" value="Prok_Ku"/>
    <property type="match status" value="1"/>
</dbReference>
<keyword evidence="2" id="KW-0233">DNA recombination</keyword>
<keyword evidence="1 2" id="KW-0238">DNA-binding</keyword>
<dbReference type="InterPro" id="IPR016194">
    <property type="entry name" value="SPOC-like_C_dom_sf"/>
</dbReference>
<evidence type="ECO:0000256" key="2">
    <source>
        <dbReference type="HAMAP-Rule" id="MF_01875"/>
    </source>
</evidence>
<gene>
    <name evidence="2" type="primary">ku</name>
    <name evidence="5" type="ORF">NGM99_10780</name>
</gene>
<sequence length="317" mass="34600">MKLSLVSCAVGLYPATTSSARTSFHTINRDTGNRVKRQFIDSETGDVVETEDQVKGYEVGKGSYVIVEPDELDAIKIESTHTINIERFVPRDEVDERYLDVPYYLAPEDKVAQEAFAVIRDAMKAKDKAGVARIVLANRERIVLLEPHGKGVLATILRYPYEVKPDEAFFEELPDVELPKEMSELAAHIIDKKAGKFDPTEFEDRYEEAVLALVKSKQNGKDPKPIKEGRKASNVINLMDALKKSIAAEGKGGKSDEGEGDEKAAPVKRTRKAGGSAAPSRSSKKTATTAKLKAGAAKTAASRATSKKSHAPLKKAS</sequence>
<protein>
    <recommendedName>
        <fullName evidence="2">Non-homologous end joining protein Ku</fullName>
    </recommendedName>
</protein>
<dbReference type="NCBIfam" id="TIGR02772">
    <property type="entry name" value="Ku_bact"/>
    <property type="match status" value="1"/>
</dbReference>
<organism evidence="5 6">
    <name type="scientific">Mesorhizobium liriopis</name>
    <dbReference type="NCBI Taxonomy" id="2953882"/>
    <lineage>
        <taxon>Bacteria</taxon>
        <taxon>Pseudomonadati</taxon>
        <taxon>Pseudomonadota</taxon>
        <taxon>Alphaproteobacteria</taxon>
        <taxon>Hyphomicrobiales</taxon>
        <taxon>Phyllobacteriaceae</taxon>
        <taxon>Mesorhizobium</taxon>
    </lineage>
</organism>
<dbReference type="InterPro" id="IPR006164">
    <property type="entry name" value="DNA_bd_Ku70/Ku80"/>
</dbReference>
<comment type="function">
    <text evidence="2">With LigD forms a non-homologous end joining (NHEJ) DNA repair enzyme, which repairs dsDNA breaks with reduced fidelity. Binds linear dsDNA with 5'- and 3'- overhangs but not closed circular dsDNA nor ssDNA. Recruits and stimulates the ligase activity of LigD.</text>
</comment>
<dbReference type="SUPFAM" id="SSF100939">
    <property type="entry name" value="SPOC domain-like"/>
    <property type="match status" value="1"/>
</dbReference>
<dbReference type="Gene3D" id="2.40.290.10">
    <property type="match status" value="1"/>
</dbReference>
<dbReference type="InterPro" id="IPR009187">
    <property type="entry name" value="Prok_Ku"/>
</dbReference>
<keyword evidence="2" id="KW-0227">DNA damage</keyword>
<feature type="compositionally biased region" description="Basic residues" evidence="3">
    <location>
        <begin position="305"/>
        <end position="317"/>
    </location>
</feature>
<accession>A0ABT1C622</accession>
<evidence type="ECO:0000313" key="6">
    <source>
        <dbReference type="Proteomes" id="UP001205906"/>
    </source>
</evidence>
<evidence type="ECO:0000259" key="4">
    <source>
        <dbReference type="SMART" id="SM00559"/>
    </source>
</evidence>
<comment type="caution">
    <text evidence="5">The sequence shown here is derived from an EMBL/GenBank/DDBJ whole genome shotgun (WGS) entry which is preliminary data.</text>
</comment>
<dbReference type="CDD" id="cd00789">
    <property type="entry name" value="KU_like"/>
    <property type="match status" value="1"/>
</dbReference>
<feature type="compositionally biased region" description="Basic and acidic residues" evidence="3">
    <location>
        <begin position="251"/>
        <end position="265"/>
    </location>
</feature>
<feature type="compositionally biased region" description="Low complexity" evidence="3">
    <location>
        <begin position="276"/>
        <end position="304"/>
    </location>
</feature>
<dbReference type="EMBL" id="JAMXQS010000005">
    <property type="protein sequence ID" value="MCO6050269.1"/>
    <property type="molecule type" value="Genomic_DNA"/>
</dbReference>
<proteinExistence type="inferred from homology"/>